<protein>
    <submittedName>
        <fullName evidence="1">Uncharacterized protein</fullName>
    </submittedName>
</protein>
<gene>
    <name evidence="1" type="ORF">DPMN_154050</name>
</gene>
<proteinExistence type="predicted"/>
<organism evidence="1 2">
    <name type="scientific">Dreissena polymorpha</name>
    <name type="common">Zebra mussel</name>
    <name type="synonym">Mytilus polymorpha</name>
    <dbReference type="NCBI Taxonomy" id="45954"/>
    <lineage>
        <taxon>Eukaryota</taxon>
        <taxon>Metazoa</taxon>
        <taxon>Spiralia</taxon>
        <taxon>Lophotrochozoa</taxon>
        <taxon>Mollusca</taxon>
        <taxon>Bivalvia</taxon>
        <taxon>Autobranchia</taxon>
        <taxon>Heteroconchia</taxon>
        <taxon>Euheterodonta</taxon>
        <taxon>Imparidentia</taxon>
        <taxon>Neoheterodontei</taxon>
        <taxon>Myida</taxon>
        <taxon>Dreissenoidea</taxon>
        <taxon>Dreissenidae</taxon>
        <taxon>Dreissena</taxon>
    </lineage>
</organism>
<keyword evidence="2" id="KW-1185">Reference proteome</keyword>
<dbReference type="Proteomes" id="UP000828390">
    <property type="component" value="Unassembled WGS sequence"/>
</dbReference>
<evidence type="ECO:0000313" key="2">
    <source>
        <dbReference type="Proteomes" id="UP000828390"/>
    </source>
</evidence>
<accession>A0A9D4FR18</accession>
<comment type="caution">
    <text evidence="1">The sequence shown here is derived from an EMBL/GenBank/DDBJ whole genome shotgun (WGS) entry which is preliminary data.</text>
</comment>
<evidence type="ECO:0000313" key="1">
    <source>
        <dbReference type="EMBL" id="KAH3800417.1"/>
    </source>
</evidence>
<sequence length="53" mass="6067">MNKAGVTALERSMQSIKTRFASWRLKRNALSCYKTPTMNNCYRNSSTFASRST</sequence>
<name>A0A9D4FR18_DREPO</name>
<reference evidence="1" key="2">
    <citation type="submission" date="2020-11" db="EMBL/GenBank/DDBJ databases">
        <authorList>
            <person name="McCartney M.A."/>
            <person name="Auch B."/>
            <person name="Kono T."/>
            <person name="Mallez S."/>
            <person name="Becker A."/>
            <person name="Gohl D.M."/>
            <person name="Silverstein K.A.T."/>
            <person name="Koren S."/>
            <person name="Bechman K.B."/>
            <person name="Herman A."/>
            <person name="Abrahante J.E."/>
            <person name="Garbe J."/>
        </authorList>
    </citation>
    <scope>NUCLEOTIDE SEQUENCE</scope>
    <source>
        <strain evidence="1">Duluth1</strain>
        <tissue evidence="1">Whole animal</tissue>
    </source>
</reference>
<reference evidence="1" key="1">
    <citation type="journal article" date="2019" name="bioRxiv">
        <title>The Genome of the Zebra Mussel, Dreissena polymorpha: A Resource for Invasive Species Research.</title>
        <authorList>
            <person name="McCartney M.A."/>
            <person name="Auch B."/>
            <person name="Kono T."/>
            <person name="Mallez S."/>
            <person name="Zhang Y."/>
            <person name="Obille A."/>
            <person name="Becker A."/>
            <person name="Abrahante J.E."/>
            <person name="Garbe J."/>
            <person name="Badalamenti J.P."/>
            <person name="Herman A."/>
            <person name="Mangelson H."/>
            <person name="Liachko I."/>
            <person name="Sullivan S."/>
            <person name="Sone E.D."/>
            <person name="Koren S."/>
            <person name="Silverstein K.A.T."/>
            <person name="Beckman K.B."/>
            <person name="Gohl D.M."/>
        </authorList>
    </citation>
    <scope>NUCLEOTIDE SEQUENCE</scope>
    <source>
        <strain evidence="1">Duluth1</strain>
        <tissue evidence="1">Whole animal</tissue>
    </source>
</reference>
<dbReference type="AlphaFoldDB" id="A0A9D4FR18"/>
<dbReference type="EMBL" id="JAIWYP010000007">
    <property type="protein sequence ID" value="KAH3800417.1"/>
    <property type="molecule type" value="Genomic_DNA"/>
</dbReference>